<name>L0B2Q8_THEEQ</name>
<accession>L0B2Q8</accession>
<dbReference type="eggNOG" id="ENOG502QXWY">
    <property type="taxonomic scope" value="Eukaryota"/>
</dbReference>
<evidence type="ECO:0000256" key="1">
    <source>
        <dbReference type="SAM" id="MobiDB-lite"/>
    </source>
</evidence>
<organism evidence="2 3">
    <name type="scientific">Theileria equi strain WA</name>
    <dbReference type="NCBI Taxonomy" id="1537102"/>
    <lineage>
        <taxon>Eukaryota</taxon>
        <taxon>Sar</taxon>
        <taxon>Alveolata</taxon>
        <taxon>Apicomplexa</taxon>
        <taxon>Aconoidasida</taxon>
        <taxon>Piroplasmida</taxon>
        <taxon>Theileriidae</taxon>
        <taxon>Theileria</taxon>
    </lineage>
</organism>
<dbReference type="KEGG" id="beq:BEWA_009180"/>
<protein>
    <submittedName>
        <fullName evidence="2">Uncharacterized protein</fullName>
    </submittedName>
</protein>
<gene>
    <name evidence="2" type="ORF">BEWA_009180</name>
</gene>
<reference evidence="2 3" key="1">
    <citation type="journal article" date="2012" name="BMC Genomics">
        <title>Comparative genomic analysis and phylogenetic position of Theileria equi.</title>
        <authorList>
            <person name="Kappmeyer L.S."/>
            <person name="Thiagarajan M."/>
            <person name="Herndon D.R."/>
            <person name="Ramsay J.D."/>
            <person name="Caler E."/>
            <person name="Djikeng A."/>
            <person name="Gillespie J.J."/>
            <person name="Lau A.O."/>
            <person name="Roalson E.H."/>
            <person name="Silva J.C."/>
            <person name="Silva M.G."/>
            <person name="Suarez C.E."/>
            <person name="Ueti M.W."/>
            <person name="Nene V.M."/>
            <person name="Mealey R.H."/>
            <person name="Knowles D.P."/>
            <person name="Brayton K.A."/>
        </authorList>
    </citation>
    <scope>NUCLEOTIDE SEQUENCE [LARGE SCALE GENOMIC DNA]</scope>
    <source>
        <strain evidence="2 3">WA</strain>
    </source>
</reference>
<dbReference type="RefSeq" id="XP_004831172.1">
    <property type="nucleotide sequence ID" value="XM_004831115.1"/>
</dbReference>
<evidence type="ECO:0000313" key="2">
    <source>
        <dbReference type="EMBL" id="AFZ81506.1"/>
    </source>
</evidence>
<feature type="region of interest" description="Disordered" evidence="1">
    <location>
        <begin position="197"/>
        <end position="217"/>
    </location>
</feature>
<dbReference type="VEuPathDB" id="PiroplasmaDB:BEWA_009180"/>
<dbReference type="Proteomes" id="UP000031512">
    <property type="component" value="Chromosome 3"/>
</dbReference>
<dbReference type="EMBL" id="CP001670">
    <property type="protein sequence ID" value="AFZ81506.1"/>
    <property type="molecule type" value="Genomic_DNA"/>
</dbReference>
<evidence type="ECO:0000313" key="3">
    <source>
        <dbReference type="Proteomes" id="UP000031512"/>
    </source>
</evidence>
<proteinExistence type="predicted"/>
<dbReference type="AlphaFoldDB" id="L0B2Q8"/>
<keyword evidence="3" id="KW-1185">Reference proteome</keyword>
<sequence>MTFTYIRLFNRLLFTRKTHASVSNGFVPLYNQHVVYKDVENTNTLYKDLNVAKTNVKEQIAYEFRQDRQCLRPSAHLLGNTPYIDVSNSQNWKRKVRQSKNVSGNFTDSHQWSGHLECNIHTYFQHEKIIKPWDSLAQSLFLVSLRNISTLKRRAFKIKKHKKKKRKKKWSRMDAIPWKPPSEHKITYQLPCKIRRIVKEKRRRKKGNRTLRAPRQR</sequence>
<dbReference type="GeneID" id="15804718"/>